<dbReference type="InterPro" id="IPR042197">
    <property type="entry name" value="Apaf_helical"/>
</dbReference>
<evidence type="ECO:0000256" key="6">
    <source>
        <dbReference type="SAM" id="Coils"/>
    </source>
</evidence>
<feature type="domain" description="R13L1/DRL21-like LRR repeat region" evidence="9">
    <location>
        <begin position="806"/>
        <end position="872"/>
    </location>
</feature>
<evidence type="ECO:0000256" key="2">
    <source>
        <dbReference type="ARBA" id="ARBA00022737"/>
    </source>
</evidence>
<evidence type="ECO:0000313" key="10">
    <source>
        <dbReference type="EMBL" id="CDP21333.1"/>
    </source>
</evidence>
<keyword evidence="3" id="KW-0547">Nucleotide-binding</keyword>
<reference evidence="11" key="1">
    <citation type="journal article" date="2014" name="Science">
        <title>The coffee genome provides insight into the convergent evolution of caffeine biosynthesis.</title>
        <authorList>
            <person name="Denoeud F."/>
            <person name="Carretero-Paulet L."/>
            <person name="Dereeper A."/>
            <person name="Droc G."/>
            <person name="Guyot R."/>
            <person name="Pietrella M."/>
            <person name="Zheng C."/>
            <person name="Alberti A."/>
            <person name="Anthony F."/>
            <person name="Aprea G."/>
            <person name="Aury J.M."/>
            <person name="Bento P."/>
            <person name="Bernard M."/>
            <person name="Bocs S."/>
            <person name="Campa C."/>
            <person name="Cenci A."/>
            <person name="Combes M.C."/>
            <person name="Crouzillat D."/>
            <person name="Da Silva C."/>
            <person name="Daddiego L."/>
            <person name="De Bellis F."/>
            <person name="Dussert S."/>
            <person name="Garsmeur O."/>
            <person name="Gayraud T."/>
            <person name="Guignon V."/>
            <person name="Jahn K."/>
            <person name="Jamilloux V."/>
            <person name="Joet T."/>
            <person name="Labadie K."/>
            <person name="Lan T."/>
            <person name="Leclercq J."/>
            <person name="Lepelley M."/>
            <person name="Leroy T."/>
            <person name="Li L.T."/>
            <person name="Librado P."/>
            <person name="Lopez L."/>
            <person name="Munoz A."/>
            <person name="Noel B."/>
            <person name="Pallavicini A."/>
            <person name="Perrotta G."/>
            <person name="Poncet V."/>
            <person name="Pot D."/>
            <person name="Priyono X."/>
            <person name="Rigoreau M."/>
            <person name="Rouard M."/>
            <person name="Rozas J."/>
            <person name="Tranchant-Dubreuil C."/>
            <person name="VanBuren R."/>
            <person name="Zhang Q."/>
            <person name="Andrade A.C."/>
            <person name="Argout X."/>
            <person name="Bertrand B."/>
            <person name="de Kochko A."/>
            <person name="Graziosi G."/>
            <person name="Henry R.J."/>
            <person name="Jayarama X."/>
            <person name="Ming R."/>
            <person name="Nagai C."/>
            <person name="Rounsley S."/>
            <person name="Sankoff D."/>
            <person name="Giuliano G."/>
            <person name="Albert V.A."/>
            <person name="Wincker P."/>
            <person name="Lashermes P."/>
        </authorList>
    </citation>
    <scope>NUCLEOTIDE SEQUENCE [LARGE SCALE GENOMIC DNA]</scope>
    <source>
        <strain evidence="11">cv. DH200-94</strain>
    </source>
</reference>
<dbReference type="GO" id="GO:0006952">
    <property type="term" value="P:defense response"/>
    <property type="evidence" value="ECO:0007669"/>
    <property type="project" value="UniProtKB-KW"/>
</dbReference>
<organism evidence="10 11">
    <name type="scientific">Coffea canephora</name>
    <name type="common">Robusta coffee</name>
    <dbReference type="NCBI Taxonomy" id="49390"/>
    <lineage>
        <taxon>Eukaryota</taxon>
        <taxon>Viridiplantae</taxon>
        <taxon>Streptophyta</taxon>
        <taxon>Embryophyta</taxon>
        <taxon>Tracheophyta</taxon>
        <taxon>Spermatophyta</taxon>
        <taxon>Magnoliopsida</taxon>
        <taxon>eudicotyledons</taxon>
        <taxon>Gunneridae</taxon>
        <taxon>Pentapetalae</taxon>
        <taxon>asterids</taxon>
        <taxon>lamiids</taxon>
        <taxon>Gentianales</taxon>
        <taxon>Rubiaceae</taxon>
        <taxon>Ixoroideae</taxon>
        <taxon>Gardenieae complex</taxon>
        <taxon>Bertiereae - Coffeeae clade</taxon>
        <taxon>Coffeeae</taxon>
        <taxon>Coffea</taxon>
    </lineage>
</organism>
<dbReference type="Gene3D" id="3.80.10.10">
    <property type="entry name" value="Ribonuclease Inhibitor"/>
    <property type="match status" value="3"/>
</dbReference>
<keyword evidence="1" id="KW-0433">Leucine-rich repeat</keyword>
<accession>A0A068VNN3</accession>
<dbReference type="PANTHER" id="PTHR36766">
    <property type="entry name" value="PLANT BROAD-SPECTRUM MILDEW RESISTANCE PROTEIN RPW8"/>
    <property type="match status" value="1"/>
</dbReference>
<dbReference type="PhylomeDB" id="A0A068VNN3"/>
<dbReference type="GO" id="GO:0051707">
    <property type="term" value="P:response to other organism"/>
    <property type="evidence" value="ECO:0007669"/>
    <property type="project" value="UniProtKB-ARBA"/>
</dbReference>
<dbReference type="Gene3D" id="1.20.5.4130">
    <property type="match status" value="1"/>
</dbReference>
<dbReference type="InterPro" id="IPR041118">
    <property type="entry name" value="Rx_N"/>
</dbReference>
<dbReference type="EMBL" id="HG742537">
    <property type="protein sequence ID" value="CDP21333.1"/>
    <property type="molecule type" value="Genomic_DNA"/>
</dbReference>
<proteinExistence type="predicted"/>
<dbReference type="InterPro" id="IPR002182">
    <property type="entry name" value="NB-ARC"/>
</dbReference>
<feature type="domain" description="R13L1/DRL21-like LRR repeat region" evidence="9">
    <location>
        <begin position="453"/>
        <end position="525"/>
    </location>
</feature>
<dbReference type="Proteomes" id="UP000295252">
    <property type="component" value="Unassembled WGS sequence"/>
</dbReference>
<gene>
    <name evidence="10" type="ORF">GSCOC_T00002359001</name>
</gene>
<dbReference type="Gramene" id="CDP21333">
    <property type="protein sequence ID" value="CDP21333"/>
    <property type="gene ID" value="GSCOC_T00002359001"/>
</dbReference>
<dbReference type="InterPro" id="IPR032675">
    <property type="entry name" value="LRR_dom_sf"/>
</dbReference>
<dbReference type="Pfam" id="PF25019">
    <property type="entry name" value="LRR_R13L1-DRL21"/>
    <property type="match status" value="2"/>
</dbReference>
<keyword evidence="4" id="KW-0611">Plant defense</keyword>
<feature type="coiled-coil region" evidence="6">
    <location>
        <begin position="115"/>
        <end position="142"/>
    </location>
</feature>
<dbReference type="SUPFAM" id="SSF52058">
    <property type="entry name" value="L domain-like"/>
    <property type="match status" value="2"/>
</dbReference>
<evidence type="ECO:0000313" key="11">
    <source>
        <dbReference type="Proteomes" id="UP000295252"/>
    </source>
</evidence>
<evidence type="ECO:0000256" key="3">
    <source>
        <dbReference type="ARBA" id="ARBA00022741"/>
    </source>
</evidence>
<dbReference type="Gene3D" id="1.10.8.430">
    <property type="entry name" value="Helical domain of apoptotic protease-activating factors"/>
    <property type="match status" value="1"/>
</dbReference>
<name>A0A068VNN3_COFCA</name>
<keyword evidence="5" id="KW-0067">ATP-binding</keyword>
<evidence type="ECO:0000259" key="8">
    <source>
        <dbReference type="Pfam" id="PF18052"/>
    </source>
</evidence>
<dbReference type="Pfam" id="PF18052">
    <property type="entry name" value="Rx_N"/>
    <property type="match status" value="1"/>
</dbReference>
<evidence type="ECO:0000259" key="7">
    <source>
        <dbReference type="Pfam" id="PF00931"/>
    </source>
</evidence>
<evidence type="ECO:0000259" key="9">
    <source>
        <dbReference type="Pfam" id="PF25019"/>
    </source>
</evidence>
<keyword evidence="11" id="KW-1185">Reference proteome</keyword>
<dbReference type="InterPro" id="IPR027417">
    <property type="entry name" value="P-loop_NTPase"/>
</dbReference>
<sequence length="915" mass="103174">MADAVISATVEVVLETVISIAADRVGMVLGVKAELGRLSKTTATIQGFLADADAKVHSPGVRDWLKQLEDEVFKADNVLDELHYNNLRREVKYRNQLTKKKVCFLFSFFNAIGFNSSLASNIREINTNLERINQQANDLGLEIKYQIEAALPADAAGFSVIPITGMGGLGKTTLAKSVYNNTKIDENFGIKSWVCVARQIKIVELFKLILESLTRTKVEVDGREAIVQEIRGKLGEKRFLLVLDDVWNREQGLWSDFFTTLLGLSTTKGSWCILTTRLQPVANAVPRHLQVNDGPYSLGKLSDDACWSIIKRRANSTLPPSEEVPKELEAIQEQILRRCDGLPLAASLIGGLLLNNGKEKWHCIVQESLLNEDQSEIDQILKVSFDHLSPPSVKKCFAYCSIFPQDAELGEDELIRHWIAVGFVLKNNRVMEETGGEYLRILLQNCLLEKSGNQKSDNCDEDVLEGLQPHPNLQELKICSFMGNKFPQWLINLPKLVELRIQFCRCGELLALGQLPSLKRLYLTGLDNIRSIGDEFYGITTNEEKEEGRSRASGSSARRRKFFPALEELHVEYMENLAEWKDADQVRSTIGETEVDVFPMLRNFHIQRCPQLTTLACSCKILDVKYCRNLTSIKTGYDTASVEEFSINSCDNLRELPEDAFGSSLRRLTIEYCPRLICLGVNGQKCALPCLERLSIYYCDGLTTISNKMFKSCPSLQSLEVKCCRNLVSFSLNLRKTPSLERFLIINCPKLIPHRFKGFAFATSLRELSIGPFSSDYFSIDGFDWSGLRSASTLRELRLEGLPHTESLSHQLQYLTTLTSLRLASFGGIEVLPDWIGNLVSLEGLQLSNCKKLRSLPSKVAMRQLTKLPLVNIFDCPLLRQRYSSQRGIYLEEISSDAVRFSYLKFTFIYMCVCV</sequence>
<protein>
    <submittedName>
        <fullName evidence="10">DH200=94 genomic scaffold, scaffold_3453</fullName>
    </submittedName>
</protein>
<keyword evidence="6" id="KW-0175">Coiled coil</keyword>
<dbReference type="PANTHER" id="PTHR36766:SF70">
    <property type="entry name" value="DISEASE RESISTANCE PROTEIN RGA4"/>
    <property type="match status" value="1"/>
</dbReference>
<dbReference type="PRINTS" id="PR00364">
    <property type="entry name" value="DISEASERSIST"/>
</dbReference>
<dbReference type="Gene3D" id="3.40.50.300">
    <property type="entry name" value="P-loop containing nucleotide triphosphate hydrolases"/>
    <property type="match status" value="1"/>
</dbReference>
<keyword evidence="2" id="KW-0677">Repeat</keyword>
<evidence type="ECO:0000256" key="4">
    <source>
        <dbReference type="ARBA" id="ARBA00022821"/>
    </source>
</evidence>
<dbReference type="Pfam" id="PF00931">
    <property type="entry name" value="NB-ARC"/>
    <property type="match status" value="1"/>
</dbReference>
<feature type="domain" description="NB-ARC" evidence="7">
    <location>
        <begin position="157"/>
        <end position="315"/>
    </location>
</feature>
<dbReference type="InParanoid" id="A0A068VNN3"/>
<dbReference type="AlphaFoldDB" id="A0A068VNN3"/>
<evidence type="ECO:0000256" key="5">
    <source>
        <dbReference type="ARBA" id="ARBA00022840"/>
    </source>
</evidence>
<evidence type="ECO:0000256" key="1">
    <source>
        <dbReference type="ARBA" id="ARBA00022614"/>
    </source>
</evidence>
<dbReference type="InterPro" id="IPR056789">
    <property type="entry name" value="LRR_R13L1-DRL21"/>
</dbReference>
<dbReference type="SUPFAM" id="SSF52540">
    <property type="entry name" value="P-loop containing nucleoside triphosphate hydrolases"/>
    <property type="match status" value="1"/>
</dbReference>
<dbReference type="GO" id="GO:0005524">
    <property type="term" value="F:ATP binding"/>
    <property type="evidence" value="ECO:0007669"/>
    <property type="project" value="UniProtKB-KW"/>
</dbReference>
<feature type="domain" description="Disease resistance N-terminal" evidence="8">
    <location>
        <begin position="10"/>
        <end position="96"/>
    </location>
</feature>
<dbReference type="GO" id="GO:0043531">
    <property type="term" value="F:ADP binding"/>
    <property type="evidence" value="ECO:0007669"/>
    <property type="project" value="InterPro"/>
</dbReference>